<proteinExistence type="predicted"/>
<dbReference type="EMBL" id="KZ678153">
    <property type="protein sequence ID" value="PSN59689.1"/>
    <property type="molecule type" value="Genomic_DNA"/>
</dbReference>
<dbReference type="Proteomes" id="UP000240883">
    <property type="component" value="Unassembled WGS sequence"/>
</dbReference>
<gene>
    <name evidence="1" type="ORF">BS50DRAFT_656617</name>
</gene>
<dbReference type="OrthoDB" id="3928002at2759"/>
<evidence type="ECO:0000313" key="1">
    <source>
        <dbReference type="EMBL" id="PSN59689.1"/>
    </source>
</evidence>
<protein>
    <submittedName>
        <fullName evidence="1">Uncharacterized protein</fullName>
    </submittedName>
</protein>
<name>A0A2T2N2U1_CORCC</name>
<sequence length="435" mass="48517">MSNLVVAKESGFLPGSNSNKTGTPRGNRTMLKVFSITARCIKSLSRSREINDRCLTLRDGKVIIDTEVGNSSSKIPLLAKDRYLFLYSNDSYWSRSKIDRPYSMFVDPRTHELGYKRLSIPEKCVRDHFEPTIGDQVTFQGWEGFCAVEISRGSWAVYFDLSDNGLKGKIAQGTRALEIELKACIVEPNTSCHRASPPAVSTTAGSTESQVEVHVYPPVVEAVTKLSSLNLCHNTGSSVSARKPGYCFPIDKNKHCGEIDIAECIAEYVDSITFSRPLSLSFGGKSDRISNENASEQSGARKILNKVSNKWNQPLKIFDKSKQLTSHHKSRETVDPRKKALIPRSSTLTAHTDLWLGLRQAQSPGSVHSRAMENCALERLSVRDHTTSCRLKQFPIQHLIQSIIGVFARLNHAVGIKCRSFKTFLSFWSGWTLQC</sequence>
<dbReference type="AlphaFoldDB" id="A0A2T2N2U1"/>
<evidence type="ECO:0000313" key="2">
    <source>
        <dbReference type="Proteomes" id="UP000240883"/>
    </source>
</evidence>
<dbReference type="PANTHER" id="PTHR38049:SF2">
    <property type="entry name" value="RICIN B LECTIN DOMAIN-CONTAINING PROTEIN"/>
    <property type="match status" value="1"/>
</dbReference>
<reference evidence="1 2" key="1">
    <citation type="journal article" date="2018" name="Front. Microbiol.">
        <title>Genome-Wide Analysis of Corynespora cassiicola Leaf Fall Disease Putative Effectors.</title>
        <authorList>
            <person name="Lopez D."/>
            <person name="Ribeiro S."/>
            <person name="Label P."/>
            <person name="Fumanal B."/>
            <person name="Venisse J.S."/>
            <person name="Kohler A."/>
            <person name="de Oliveira R.R."/>
            <person name="Labutti K."/>
            <person name="Lipzen A."/>
            <person name="Lail K."/>
            <person name="Bauer D."/>
            <person name="Ohm R.A."/>
            <person name="Barry K.W."/>
            <person name="Spatafora J."/>
            <person name="Grigoriev I.V."/>
            <person name="Martin F.M."/>
            <person name="Pujade-Renaud V."/>
        </authorList>
    </citation>
    <scope>NUCLEOTIDE SEQUENCE [LARGE SCALE GENOMIC DNA]</scope>
    <source>
        <strain evidence="1 2">Philippines</strain>
    </source>
</reference>
<keyword evidence="2" id="KW-1185">Reference proteome</keyword>
<organism evidence="1 2">
    <name type="scientific">Corynespora cassiicola Philippines</name>
    <dbReference type="NCBI Taxonomy" id="1448308"/>
    <lineage>
        <taxon>Eukaryota</taxon>
        <taxon>Fungi</taxon>
        <taxon>Dikarya</taxon>
        <taxon>Ascomycota</taxon>
        <taxon>Pezizomycotina</taxon>
        <taxon>Dothideomycetes</taxon>
        <taxon>Pleosporomycetidae</taxon>
        <taxon>Pleosporales</taxon>
        <taxon>Corynesporascaceae</taxon>
        <taxon>Corynespora</taxon>
    </lineage>
</organism>
<accession>A0A2T2N2U1</accession>
<dbReference type="PANTHER" id="PTHR38049">
    <property type="entry name" value="RICIN B LECTIN DOMAIN-CONTAINING PROTEIN"/>
    <property type="match status" value="1"/>
</dbReference>